<keyword evidence="7" id="KW-1185">Reference proteome</keyword>
<dbReference type="Pfam" id="PF01799">
    <property type="entry name" value="Fer2_2"/>
    <property type="match status" value="1"/>
</dbReference>
<organism evidence="6 7">
    <name type="scientific">Mycobacterium ulcerans str. Harvey</name>
    <dbReference type="NCBI Taxonomy" id="1299332"/>
    <lineage>
        <taxon>Bacteria</taxon>
        <taxon>Bacillati</taxon>
        <taxon>Actinomycetota</taxon>
        <taxon>Actinomycetes</taxon>
        <taxon>Mycobacteriales</taxon>
        <taxon>Mycobacteriaceae</taxon>
        <taxon>Mycobacterium</taxon>
        <taxon>Mycobacterium ulcerans group</taxon>
    </lineage>
</organism>
<feature type="region of interest" description="Disordered" evidence="4">
    <location>
        <begin position="560"/>
        <end position="595"/>
    </location>
</feature>
<dbReference type="Gene3D" id="3.90.1170.50">
    <property type="entry name" value="Aldehyde oxidase/xanthine dehydrogenase, a/b hammerhead"/>
    <property type="match status" value="1"/>
</dbReference>
<dbReference type="InterPro" id="IPR000674">
    <property type="entry name" value="Ald_Oxase/Xan_DH_a/b"/>
</dbReference>
<dbReference type="PANTHER" id="PTHR11908:SF132">
    <property type="entry name" value="ALDEHYDE OXIDASE 1-RELATED"/>
    <property type="match status" value="1"/>
</dbReference>
<dbReference type="Gene3D" id="3.30.365.10">
    <property type="entry name" value="Aldehyde oxidase/xanthine dehydrogenase, molybdopterin binding domain"/>
    <property type="match status" value="1"/>
</dbReference>
<dbReference type="EMBL" id="JAOL01000072">
    <property type="protein sequence ID" value="EUA92672.1"/>
    <property type="molecule type" value="Genomic_DNA"/>
</dbReference>
<dbReference type="Pfam" id="PF02738">
    <property type="entry name" value="MoCoBD_1"/>
    <property type="match status" value="1"/>
</dbReference>
<dbReference type="Pfam" id="PF01315">
    <property type="entry name" value="Ald_Xan_dh_C"/>
    <property type="match status" value="1"/>
</dbReference>
<dbReference type="SUPFAM" id="SSF56003">
    <property type="entry name" value="Molybdenum cofactor-binding domain"/>
    <property type="match status" value="1"/>
</dbReference>
<gene>
    <name evidence="6" type="ORF">I551_0879</name>
</gene>
<dbReference type="PANTHER" id="PTHR11908">
    <property type="entry name" value="XANTHINE DEHYDROGENASE"/>
    <property type="match status" value="1"/>
</dbReference>
<comment type="similarity">
    <text evidence="1">Belongs to the xanthine dehydrogenase family.</text>
</comment>
<dbReference type="Gene3D" id="1.10.150.120">
    <property type="entry name" value="[2Fe-2S]-binding domain"/>
    <property type="match status" value="1"/>
</dbReference>
<keyword evidence="3" id="KW-0560">Oxidoreductase</keyword>
<name>A0ABN0R6M4_MYCUL</name>
<dbReference type="InterPro" id="IPR002888">
    <property type="entry name" value="2Fe-2S-bd"/>
</dbReference>
<dbReference type="InterPro" id="IPR036884">
    <property type="entry name" value="2Fe-2S-bd_dom_sf"/>
</dbReference>
<feature type="compositionally biased region" description="Low complexity" evidence="4">
    <location>
        <begin position="563"/>
        <end position="587"/>
    </location>
</feature>
<dbReference type="SUPFAM" id="SSF47741">
    <property type="entry name" value="CO dehydrogenase ISP C-domain like"/>
    <property type="match status" value="1"/>
</dbReference>
<feature type="compositionally biased region" description="Low complexity" evidence="4">
    <location>
        <begin position="330"/>
        <end position="340"/>
    </location>
</feature>
<keyword evidence="2" id="KW-0500">Molybdenum</keyword>
<dbReference type="InterPro" id="IPR036856">
    <property type="entry name" value="Ald_Oxase/Xan_DH_a/b_sf"/>
</dbReference>
<dbReference type="InterPro" id="IPR016208">
    <property type="entry name" value="Ald_Oxase/xanthine_DH-like"/>
</dbReference>
<reference evidence="6 7" key="1">
    <citation type="submission" date="2014-01" db="EMBL/GenBank/DDBJ databases">
        <authorList>
            <person name="Dobos K."/>
            <person name="Lenaerts A."/>
            <person name="Ordway D."/>
            <person name="DeGroote M.A."/>
            <person name="Parker T."/>
            <person name="Sizemore C."/>
            <person name="Tallon L.J."/>
            <person name="Sadzewicz L.K."/>
            <person name="Sengamalay N."/>
            <person name="Fraser C.M."/>
            <person name="Hine E."/>
            <person name="Shefchek K.A."/>
            <person name="Das S.P."/>
            <person name="Tettelin H."/>
        </authorList>
    </citation>
    <scope>NUCLEOTIDE SEQUENCE [LARGE SCALE GENOMIC DNA]</scope>
    <source>
        <strain evidence="6 7">Harvey</strain>
    </source>
</reference>
<evidence type="ECO:0000313" key="6">
    <source>
        <dbReference type="EMBL" id="EUA92672.1"/>
    </source>
</evidence>
<dbReference type="InterPro" id="IPR037165">
    <property type="entry name" value="AldOxase/xan_DH_Mopterin-bd_sf"/>
</dbReference>
<evidence type="ECO:0000256" key="3">
    <source>
        <dbReference type="ARBA" id="ARBA00023002"/>
    </source>
</evidence>
<feature type="domain" description="Aldehyde oxidase/xanthine dehydrogenase a/b hammerhead" evidence="5">
    <location>
        <begin position="111"/>
        <end position="223"/>
    </location>
</feature>
<evidence type="ECO:0000259" key="5">
    <source>
        <dbReference type="SMART" id="SM01008"/>
    </source>
</evidence>
<evidence type="ECO:0000256" key="4">
    <source>
        <dbReference type="SAM" id="MobiDB-lite"/>
    </source>
</evidence>
<accession>A0ABN0R6M4</accession>
<evidence type="ECO:0000256" key="2">
    <source>
        <dbReference type="ARBA" id="ARBA00022505"/>
    </source>
</evidence>
<feature type="region of interest" description="Disordered" evidence="4">
    <location>
        <begin position="1"/>
        <end position="25"/>
    </location>
</feature>
<dbReference type="SMART" id="SM01008">
    <property type="entry name" value="Ald_Xan_dh_C"/>
    <property type="match status" value="1"/>
</dbReference>
<sequence length="595" mass="63883">MRVPGISRGGPHRHDGGRAGHPDDLHPMQRRFAEAAAFQCGFCTAGLVVTASTFGDDELANLPQHLKGNLCRCTGYRAILDALEGKVNVEKPSGSDAGRSIGAPAALRVVTGTEPYTTDHAPAGLLHLAVLGSPLAHARITSIDTTAAATIPGVHLILTHHDSSAVAFSTARHEMRTDDPDDTYVLDRTVRFIGQRVAAVVADSVAVAEKACRAIQIEYEELPAVFDPEQARAARRGALARRQGRPGPHRRPGAQRGRRITWRHRRCRSRRCRRGGLRRSGGARTVADRPSAAGPPRNPWLHRVAGQPRATGDPHQLPDTVSGPRRTVPRLRAGPRPGARFHQAGRRRIRRQTGDAHRGPGDVGRAETGRPVRYEFTRVDEFVRATCRHPYRIDVTVAADGDGVLTALAVDALMDAGAYGNHTRGVLFHGCGESVSVYRCANKRIDAEAVYTNNVPSGAFRGYGVGQMVFAVESALDDLAQRLGIDAFEFRRRNVVVPGDPFVDAHAGENDLTFGSYGLDQCLDLAQDALRRGGRPAPDGAGWRVGEGMALAMIATLPRAGISRPPTSRSTTPASTRCASAPRSSATAPPPCTRS</sequence>
<dbReference type="InterPro" id="IPR008274">
    <property type="entry name" value="AldOxase/xan_DH_MoCoBD1"/>
</dbReference>
<proteinExistence type="inferred from homology"/>
<feature type="region of interest" description="Disordered" evidence="4">
    <location>
        <begin position="233"/>
        <end position="260"/>
    </location>
</feature>
<comment type="caution">
    <text evidence="6">The sequence shown here is derived from an EMBL/GenBank/DDBJ whole genome shotgun (WGS) entry which is preliminary data.</text>
</comment>
<evidence type="ECO:0000256" key="1">
    <source>
        <dbReference type="ARBA" id="ARBA00006849"/>
    </source>
</evidence>
<dbReference type="Proteomes" id="UP000020681">
    <property type="component" value="Unassembled WGS sequence"/>
</dbReference>
<evidence type="ECO:0000313" key="7">
    <source>
        <dbReference type="Proteomes" id="UP000020681"/>
    </source>
</evidence>
<feature type="region of interest" description="Disordered" evidence="4">
    <location>
        <begin position="272"/>
        <end position="367"/>
    </location>
</feature>
<feature type="compositionally biased region" description="Basic and acidic residues" evidence="4">
    <location>
        <begin position="12"/>
        <end position="25"/>
    </location>
</feature>
<protein>
    <submittedName>
        <fullName evidence="6">Molybdopterin-binding domain of aldehyde dehydrogenase family protein</fullName>
    </submittedName>
</protein>
<dbReference type="SUPFAM" id="SSF54665">
    <property type="entry name" value="CO dehydrogenase molybdoprotein N-domain-like"/>
    <property type="match status" value="1"/>
</dbReference>
<feature type="compositionally biased region" description="Basic and acidic residues" evidence="4">
    <location>
        <begin position="352"/>
        <end position="367"/>
    </location>
</feature>